<dbReference type="SMART" id="SM00382">
    <property type="entry name" value="AAA"/>
    <property type="match status" value="1"/>
</dbReference>
<dbReference type="SUPFAM" id="SSF52540">
    <property type="entry name" value="P-loop containing nucleoside triphosphate hydrolases"/>
    <property type="match status" value="1"/>
</dbReference>
<gene>
    <name evidence="2" type="ORF">GCM10008179_28180</name>
</gene>
<reference evidence="2" key="1">
    <citation type="journal article" date="2014" name="Int. J. Syst. Evol. Microbiol.">
        <title>Complete genome sequence of Corynebacterium casei LMG S-19264T (=DSM 44701T), isolated from a smear-ripened cheese.</title>
        <authorList>
            <consortium name="US DOE Joint Genome Institute (JGI-PGF)"/>
            <person name="Walter F."/>
            <person name="Albersmeier A."/>
            <person name="Kalinowski J."/>
            <person name="Ruckert C."/>
        </authorList>
    </citation>
    <scope>NUCLEOTIDE SEQUENCE</scope>
    <source>
        <strain evidence="2">VKM B-2347</strain>
    </source>
</reference>
<proteinExistence type="predicted"/>
<dbReference type="InterPro" id="IPR027417">
    <property type="entry name" value="P-loop_NTPase"/>
</dbReference>
<evidence type="ECO:0000313" key="3">
    <source>
        <dbReference type="Proteomes" id="UP001143372"/>
    </source>
</evidence>
<dbReference type="InterPro" id="IPR041628">
    <property type="entry name" value="ChlI/MoxR_AAA_lid"/>
</dbReference>
<accession>A0A9W6J1P7</accession>
<dbReference type="AlphaFoldDB" id="A0A9W6J1P7"/>
<sequence>MLSGEVYIASTGEGSSARAVGQGMNVQDKAPAAAATADMALRDRVGALRAGLEDGLIGASGLVQRLLIGLLTGGHVLVEGAPGLAKTRAVKRLSSGLDASFARIQCTPDLMPADLTGTTVWRPDQGRFEFLPGPIFHSLVLVDEINRAPPKVQSALLEAMAERQVTAGASTYPLPDPFMVVATQNPIEHEGTFPLPEAQLDRFLMHVVVGLPDTTSERLILDLVERETAGHEQAMPLKLSGEEVRAARRDVANVYLAPALKDYIVRLVSATRDADTVPEVRRAIEYPVSPRGTLSLAAASKARAYLEGRDHVTPDDVADLAADTLAHRLVLTWRAAADGRTARDLVGPLLDAVRPL</sequence>
<dbReference type="Gene3D" id="1.10.8.80">
    <property type="entry name" value="Magnesium chelatase subunit I, C-Terminal domain"/>
    <property type="match status" value="1"/>
</dbReference>
<dbReference type="Pfam" id="PF07726">
    <property type="entry name" value="AAA_3"/>
    <property type="match status" value="1"/>
</dbReference>
<dbReference type="Proteomes" id="UP001143372">
    <property type="component" value="Unassembled WGS sequence"/>
</dbReference>
<organism evidence="2 3">
    <name type="scientific">Hansschlegelia plantiphila</name>
    <dbReference type="NCBI Taxonomy" id="374655"/>
    <lineage>
        <taxon>Bacteria</taxon>
        <taxon>Pseudomonadati</taxon>
        <taxon>Pseudomonadota</taxon>
        <taxon>Alphaproteobacteria</taxon>
        <taxon>Hyphomicrobiales</taxon>
        <taxon>Methylopilaceae</taxon>
        <taxon>Hansschlegelia</taxon>
    </lineage>
</organism>
<reference evidence="2" key="2">
    <citation type="submission" date="2023-01" db="EMBL/GenBank/DDBJ databases">
        <authorList>
            <person name="Sun Q."/>
            <person name="Evtushenko L."/>
        </authorList>
    </citation>
    <scope>NUCLEOTIDE SEQUENCE</scope>
    <source>
        <strain evidence="2">VKM B-2347</strain>
    </source>
</reference>
<feature type="domain" description="AAA+ ATPase" evidence="1">
    <location>
        <begin position="72"/>
        <end position="213"/>
    </location>
</feature>
<dbReference type="PIRSF" id="PIRSF002849">
    <property type="entry name" value="AAA_ATPase_chaperone_MoxR_prd"/>
    <property type="match status" value="1"/>
</dbReference>
<evidence type="ECO:0000259" key="1">
    <source>
        <dbReference type="SMART" id="SM00382"/>
    </source>
</evidence>
<dbReference type="Gene3D" id="3.40.50.300">
    <property type="entry name" value="P-loop containing nucleotide triphosphate hydrolases"/>
    <property type="match status" value="1"/>
</dbReference>
<keyword evidence="3" id="KW-1185">Reference proteome</keyword>
<dbReference type="EMBL" id="BSFI01000020">
    <property type="protein sequence ID" value="GLK69180.1"/>
    <property type="molecule type" value="Genomic_DNA"/>
</dbReference>
<dbReference type="PANTHER" id="PTHR42759">
    <property type="entry name" value="MOXR FAMILY PROTEIN"/>
    <property type="match status" value="1"/>
</dbReference>
<dbReference type="GO" id="GO:0005524">
    <property type="term" value="F:ATP binding"/>
    <property type="evidence" value="ECO:0007669"/>
    <property type="project" value="InterPro"/>
</dbReference>
<dbReference type="GO" id="GO:0016887">
    <property type="term" value="F:ATP hydrolysis activity"/>
    <property type="evidence" value="ECO:0007669"/>
    <property type="project" value="InterPro"/>
</dbReference>
<comment type="caution">
    <text evidence="2">The sequence shown here is derived from an EMBL/GenBank/DDBJ whole genome shotgun (WGS) entry which is preliminary data.</text>
</comment>
<dbReference type="PANTHER" id="PTHR42759:SF1">
    <property type="entry name" value="MAGNESIUM-CHELATASE SUBUNIT CHLD"/>
    <property type="match status" value="1"/>
</dbReference>
<dbReference type="InterPro" id="IPR003593">
    <property type="entry name" value="AAA+_ATPase"/>
</dbReference>
<name>A0A9W6J1P7_9HYPH</name>
<dbReference type="InterPro" id="IPR011703">
    <property type="entry name" value="ATPase_AAA-3"/>
</dbReference>
<protein>
    <submittedName>
        <fullName evidence="2">MoxR-like ATPase</fullName>
    </submittedName>
</protein>
<dbReference type="InterPro" id="IPR050764">
    <property type="entry name" value="CbbQ/NirQ/NorQ/GpvN"/>
</dbReference>
<evidence type="ECO:0000313" key="2">
    <source>
        <dbReference type="EMBL" id="GLK69180.1"/>
    </source>
</evidence>
<dbReference type="Pfam" id="PF17863">
    <property type="entry name" value="AAA_lid_2"/>
    <property type="match status" value="1"/>
</dbReference>